<dbReference type="InterPro" id="IPR032698">
    <property type="entry name" value="SirB1_N"/>
</dbReference>
<dbReference type="InterPro" id="IPR011722">
    <property type="entry name" value="Hemimethylated_DNA-bd_dom"/>
</dbReference>
<organism evidence="2 3">
    <name type="scientific">Pinctada imbricata</name>
    <name type="common">Atlantic pearl-oyster</name>
    <name type="synonym">Pinctada martensii</name>
    <dbReference type="NCBI Taxonomy" id="66713"/>
    <lineage>
        <taxon>Eukaryota</taxon>
        <taxon>Metazoa</taxon>
        <taxon>Spiralia</taxon>
        <taxon>Lophotrochozoa</taxon>
        <taxon>Mollusca</taxon>
        <taxon>Bivalvia</taxon>
        <taxon>Autobranchia</taxon>
        <taxon>Pteriomorphia</taxon>
        <taxon>Pterioida</taxon>
        <taxon>Pterioidea</taxon>
        <taxon>Pteriidae</taxon>
        <taxon>Pinctada</taxon>
    </lineage>
</organism>
<dbReference type="Gene3D" id="1.20.1280.50">
    <property type="match status" value="1"/>
</dbReference>
<dbReference type="Pfam" id="PF13369">
    <property type="entry name" value="Transglut_core2"/>
    <property type="match status" value="1"/>
</dbReference>
<gene>
    <name evidence="2" type="ORF">FSP39_025236</name>
</gene>
<dbReference type="PANTHER" id="PTHR31350">
    <property type="entry name" value="SI:DKEY-261L7.2"/>
    <property type="match status" value="1"/>
</dbReference>
<dbReference type="AlphaFoldDB" id="A0AA89BJW5"/>
<comment type="caution">
    <text evidence="2">The sequence shown here is derived from an EMBL/GenBank/DDBJ whole genome shotgun (WGS) entry which is preliminary data.</text>
</comment>
<dbReference type="NCBIfam" id="TIGR02097">
    <property type="entry name" value="yccV"/>
    <property type="match status" value="1"/>
</dbReference>
<accession>A0AA89BJW5</accession>
<dbReference type="PROSITE" id="PS50181">
    <property type="entry name" value="FBOX"/>
    <property type="match status" value="1"/>
</dbReference>
<evidence type="ECO:0000313" key="3">
    <source>
        <dbReference type="Proteomes" id="UP001186944"/>
    </source>
</evidence>
<dbReference type="SUPFAM" id="SSF141255">
    <property type="entry name" value="YccV-like"/>
    <property type="match status" value="1"/>
</dbReference>
<sequence>MDLDSHLLNLPNEITEKILQSLSLGVQDIVHVAHTCKHLNSVCQSNSLWKTKLQQRWSKLSIKHCGTNPDWRDVYKEYCTLAGKVHTFIRGMSAKFYKLEEISDSHFRELLSLMTSSAATSVVQHELMSTINNNNRWKNLTNKYYTRKAIQFVKHQLLKGEWKHHLSQPDTDQKLEDGAILLSQWCRPTEDICRADVCQKLDDLAGQVIQQLPSELADRCRQGLPLPYGTWSSDQERTVLETLNHVMFVVNGYHGNEQDYYNKDNSYLDKVIERKLGIPISLSLLYVSLARRLGIECLCVNYPSHFLIKWKEHPLATTDRQFTFIDVFHKGKFLSPNEIDTRLEVVKGIRPKQVYARMCRNLMNIFQQEARHGNISSLKSILDLYLQICPEDLEEKILCLRINIHLNVNLEELVSENLSSKIQDGHFIFIVLTMFFVPKKDKQPFYNVFTVFLCFYRYNYMCVLYGWDPVCTASEEWIIQMGVHNLPKKDKQPFYNVLVEDGSNRYAAQENLYHPSADQYCEIDHPDVGKYFMEFTGRYYIMNDEKALQYPDDAAVTRAVHESKDNDAQ</sequence>
<dbReference type="InterPro" id="IPR001810">
    <property type="entry name" value="F-box_dom"/>
</dbReference>
<dbReference type="Pfam" id="PF12937">
    <property type="entry name" value="F-box-like"/>
    <property type="match status" value="1"/>
</dbReference>
<dbReference type="EMBL" id="VSWD01000013">
    <property type="protein sequence ID" value="KAK3085161.1"/>
    <property type="molecule type" value="Genomic_DNA"/>
</dbReference>
<dbReference type="Proteomes" id="UP001186944">
    <property type="component" value="Unassembled WGS sequence"/>
</dbReference>
<reference evidence="2" key="1">
    <citation type="submission" date="2019-08" db="EMBL/GenBank/DDBJ databases">
        <title>The improved chromosome-level genome for the pearl oyster Pinctada fucata martensii using PacBio sequencing and Hi-C.</title>
        <authorList>
            <person name="Zheng Z."/>
        </authorList>
    </citation>
    <scope>NUCLEOTIDE SEQUENCE</scope>
    <source>
        <strain evidence="2">ZZ-2019</strain>
        <tissue evidence="2">Adductor muscle</tissue>
    </source>
</reference>
<name>A0AA89BJW5_PINIB</name>
<dbReference type="SMART" id="SM00992">
    <property type="entry name" value="YccV-like"/>
    <property type="match status" value="1"/>
</dbReference>
<feature type="domain" description="F-box" evidence="1">
    <location>
        <begin position="4"/>
        <end position="52"/>
    </location>
</feature>
<dbReference type="SUPFAM" id="SSF81383">
    <property type="entry name" value="F-box domain"/>
    <property type="match status" value="1"/>
</dbReference>
<dbReference type="Pfam" id="PF08755">
    <property type="entry name" value="YccV-like"/>
    <property type="match status" value="1"/>
</dbReference>
<evidence type="ECO:0000259" key="1">
    <source>
        <dbReference type="PROSITE" id="PS50181"/>
    </source>
</evidence>
<protein>
    <recommendedName>
        <fullName evidence="1">F-box domain-containing protein</fullName>
    </recommendedName>
</protein>
<evidence type="ECO:0000313" key="2">
    <source>
        <dbReference type="EMBL" id="KAK3085161.1"/>
    </source>
</evidence>
<keyword evidence="3" id="KW-1185">Reference proteome</keyword>
<dbReference type="InterPro" id="IPR036623">
    <property type="entry name" value="Hemimethylated_DNA-bd_sf"/>
</dbReference>
<proteinExistence type="predicted"/>
<dbReference type="SMART" id="SM00256">
    <property type="entry name" value="FBOX"/>
    <property type="match status" value="1"/>
</dbReference>
<dbReference type="Gene3D" id="2.30.30.390">
    <property type="entry name" value="Hemimethylated DNA-binding domain"/>
    <property type="match status" value="1"/>
</dbReference>
<dbReference type="GO" id="GO:0003677">
    <property type="term" value="F:DNA binding"/>
    <property type="evidence" value="ECO:0007669"/>
    <property type="project" value="InterPro"/>
</dbReference>
<dbReference type="InterPro" id="IPR036047">
    <property type="entry name" value="F-box-like_dom_sf"/>
</dbReference>
<dbReference type="PANTHER" id="PTHR31350:SF21">
    <property type="entry name" value="F-BOX ONLY PROTEIN 21"/>
    <property type="match status" value="1"/>
</dbReference>